<dbReference type="GeneID" id="17320731"/>
<evidence type="ECO:0000313" key="3">
    <source>
        <dbReference type="Proteomes" id="UP000012073"/>
    </source>
</evidence>
<proteinExistence type="predicted"/>
<gene>
    <name evidence="2" type="ORF">CHC_T00001905001</name>
</gene>
<sequence length="148" mass="16454">MARVSEKALRPREYVFNRLSAERIAQLTPGVRKLMRKEREAAAQARAAEAAREASEAARHAENIIAGVQTPDPESEAIRALEKELEELREKKRRLYVQLKKKLEKDGAHKVEMDITSDTGSLAKQESILENPPKEDGSGHGAGTQNAK</sequence>
<feature type="region of interest" description="Disordered" evidence="1">
    <location>
        <begin position="49"/>
        <end position="74"/>
    </location>
</feature>
<reference evidence="3" key="1">
    <citation type="journal article" date="2013" name="Proc. Natl. Acad. Sci. U.S.A.">
        <title>Genome structure and metabolic features in the red seaweed Chondrus crispus shed light on evolution of the Archaeplastida.</title>
        <authorList>
            <person name="Collen J."/>
            <person name="Porcel B."/>
            <person name="Carre W."/>
            <person name="Ball S.G."/>
            <person name="Chaparro C."/>
            <person name="Tonon T."/>
            <person name="Barbeyron T."/>
            <person name="Michel G."/>
            <person name="Noel B."/>
            <person name="Valentin K."/>
            <person name="Elias M."/>
            <person name="Artiguenave F."/>
            <person name="Arun A."/>
            <person name="Aury J.M."/>
            <person name="Barbosa-Neto J.F."/>
            <person name="Bothwell J.H."/>
            <person name="Bouget F.Y."/>
            <person name="Brillet L."/>
            <person name="Cabello-Hurtado F."/>
            <person name="Capella-Gutierrez S."/>
            <person name="Charrier B."/>
            <person name="Cladiere L."/>
            <person name="Cock J.M."/>
            <person name="Coelho S.M."/>
            <person name="Colleoni C."/>
            <person name="Czjzek M."/>
            <person name="Da Silva C."/>
            <person name="Delage L."/>
            <person name="Denoeud F."/>
            <person name="Deschamps P."/>
            <person name="Dittami S.M."/>
            <person name="Gabaldon T."/>
            <person name="Gachon C.M."/>
            <person name="Groisillier A."/>
            <person name="Herve C."/>
            <person name="Jabbari K."/>
            <person name="Katinka M."/>
            <person name="Kloareg B."/>
            <person name="Kowalczyk N."/>
            <person name="Labadie K."/>
            <person name="Leblanc C."/>
            <person name="Lopez P.J."/>
            <person name="McLachlan D.H."/>
            <person name="Meslet-Cladiere L."/>
            <person name="Moustafa A."/>
            <person name="Nehr Z."/>
            <person name="Nyvall Collen P."/>
            <person name="Panaud O."/>
            <person name="Partensky F."/>
            <person name="Poulain J."/>
            <person name="Rensing S.A."/>
            <person name="Rousvoal S."/>
            <person name="Samson G."/>
            <person name="Symeonidi A."/>
            <person name="Weissenbach J."/>
            <person name="Zambounis A."/>
            <person name="Wincker P."/>
            <person name="Boyen C."/>
        </authorList>
    </citation>
    <scope>NUCLEOTIDE SEQUENCE [LARGE SCALE GENOMIC DNA]</scope>
    <source>
        <strain evidence="3">cv. Stackhouse</strain>
    </source>
</reference>
<name>R7Q5B0_CHOCR</name>
<feature type="compositionally biased region" description="Basic and acidic residues" evidence="1">
    <location>
        <begin position="49"/>
        <end position="62"/>
    </location>
</feature>
<feature type="compositionally biased region" description="Basic and acidic residues" evidence="1">
    <location>
        <begin position="104"/>
        <end position="113"/>
    </location>
</feature>
<dbReference type="RefSeq" id="XP_005713017.1">
    <property type="nucleotide sequence ID" value="XM_005712960.1"/>
</dbReference>
<dbReference type="KEGG" id="ccp:CHC_T00001905001"/>
<protein>
    <submittedName>
        <fullName evidence="2">Uncharacterized protein</fullName>
    </submittedName>
</protein>
<dbReference type="Gramene" id="CDF33214">
    <property type="protein sequence ID" value="CDF33214"/>
    <property type="gene ID" value="CHC_T00001905001"/>
</dbReference>
<keyword evidence="3" id="KW-1185">Reference proteome</keyword>
<evidence type="ECO:0000313" key="2">
    <source>
        <dbReference type="EMBL" id="CDF33214.1"/>
    </source>
</evidence>
<dbReference type="AlphaFoldDB" id="R7Q5B0"/>
<accession>R7Q5B0</accession>
<evidence type="ECO:0000256" key="1">
    <source>
        <dbReference type="SAM" id="MobiDB-lite"/>
    </source>
</evidence>
<dbReference type="Proteomes" id="UP000012073">
    <property type="component" value="Unassembled WGS sequence"/>
</dbReference>
<organism evidence="2 3">
    <name type="scientific">Chondrus crispus</name>
    <name type="common">Carrageen Irish moss</name>
    <name type="synonym">Polymorpha crispa</name>
    <dbReference type="NCBI Taxonomy" id="2769"/>
    <lineage>
        <taxon>Eukaryota</taxon>
        <taxon>Rhodophyta</taxon>
        <taxon>Florideophyceae</taxon>
        <taxon>Rhodymeniophycidae</taxon>
        <taxon>Gigartinales</taxon>
        <taxon>Gigartinaceae</taxon>
        <taxon>Chondrus</taxon>
    </lineage>
</organism>
<dbReference type="EMBL" id="HG001637">
    <property type="protein sequence ID" value="CDF33214.1"/>
    <property type="molecule type" value="Genomic_DNA"/>
</dbReference>
<feature type="region of interest" description="Disordered" evidence="1">
    <location>
        <begin position="104"/>
        <end position="148"/>
    </location>
</feature>